<keyword evidence="1" id="KW-0732">Signal</keyword>
<evidence type="ECO:0000259" key="2">
    <source>
        <dbReference type="Pfam" id="PF03422"/>
    </source>
</evidence>
<proteinExistence type="predicted"/>
<reference evidence="5" key="1">
    <citation type="submission" date="2016-06" db="EMBL/GenBank/DDBJ databases">
        <authorList>
            <person name="Varghese N."/>
            <person name="Submissions Spin"/>
        </authorList>
    </citation>
    <scope>NUCLEOTIDE SEQUENCE [LARGE SCALE GENOMIC DNA]</scope>
    <source>
        <strain evidence="5">DSM 45161</strain>
    </source>
</reference>
<evidence type="ECO:0000259" key="3">
    <source>
        <dbReference type="Pfam" id="PF07833"/>
    </source>
</evidence>
<evidence type="ECO:0000313" key="5">
    <source>
        <dbReference type="Proteomes" id="UP000198215"/>
    </source>
</evidence>
<evidence type="ECO:0000313" key="4">
    <source>
        <dbReference type="EMBL" id="SCG37801.1"/>
    </source>
</evidence>
<sequence>MRRPVIAAVAVTVLLIQQMSTAAAPANAQTAAPPPIPQVQSVPGFDITADNLAGGAGDRQNLGTNSGLNVFDVQRLLFFWNEIEPQPGQFSFQEKVNLINRAVREKKQKVVIDVWVGPDAPAWIYTAPYDVEPIRIKDSDRGDRVPYYEDETYIELYHDMYRAVLGMIESLDEDVRPSVLAVSANVGSTNDLKPYGGQLVEGQDTERYTWSYDQWLDYCKKIWTEVDRIFDTPKGRDVRLLYNVGQYNRIGEVYTPEAVHRWAAAHLRHPWFKVPTSGYRAVNNGERSAYHGWMKDFLTEPVLDSEGRQIYLGSRAEFHAEANGLLKLFHSKHIIPSLMYWQALYAMHWGLTELDYVGINAVFDEYLHDPATRPLYDEAFRFVSRYAGQMNPNRATSGFSALRSGLDVADTQRFPTSEYGDLTDLEQRAKNIVAAHADRGATYEGPIRQAYGSVKGLANDAKWDVFEGNYERFVTHLDHENGVGYWHVNEKAQVYGKYALGVTDAPGRNTMSFDVENRMFPDTGYNAARRDVDVRVVYLDRGTSSWQLRYDASGEPDELARTVTKTDTGQWREITVRLTDAHFANRSRRGSDLYLVNPDGETNVFHMVEVTLVGAQQALDPDPYASGATPRLMINHQLQDPSLNPTLLGKRVYVPATEVLRAFGARISRSDGYWHLSVRVFGKHILLRRNLPFALVDGKPVKLDGVLLARQDTELLPLTFLTEVLDGQVAHVVPKNLYTLAAEAPFVPHPNLGLVDPESVSERAAIGIDFGDDEPDREPPIDLGTYENVTGPTDLETIARLNGPNLTVTTADGVTSVEAHTRASVGGDTVLFDVDLATAADAVVLTASNAQRVRDALIHVYVDPTDPDDLETGTYLGAVRVDATGSWSVFADKGAGTKVAIPAGRHTIALMFACTQENATGILVRVDKVRFMRSPTLVANPDVPPLPPVESVDFDPMPGYSAVTDVVAAERTILVEAENVTRVIGSPSHVTASNRQMQAVSYVGYRNLTFRAPGDHVQVLASNPHVGLASTVTVFLDPTDRGDPMSGTFLGRMTVPYTGEGFKSFTMQLERPVDAGVHEVVLLFDTEVNTLPATAVRLRVDDFVFAGPRSAGTP</sequence>
<dbReference type="InterPro" id="IPR012854">
    <property type="entry name" value="Cu_amine_oxidase-like_N"/>
</dbReference>
<evidence type="ECO:0000256" key="1">
    <source>
        <dbReference type="SAM" id="SignalP"/>
    </source>
</evidence>
<accession>A0A1C5GXD0</accession>
<dbReference type="InterPro" id="IPR017853">
    <property type="entry name" value="GH"/>
</dbReference>
<feature type="chain" id="PRO_5038587522" evidence="1">
    <location>
        <begin position="23"/>
        <end position="1114"/>
    </location>
</feature>
<dbReference type="Gene3D" id="2.60.120.260">
    <property type="entry name" value="Galactose-binding domain-like"/>
    <property type="match status" value="2"/>
</dbReference>
<organism evidence="4 5">
    <name type="scientific">Micromonospora coxensis</name>
    <dbReference type="NCBI Taxonomy" id="356852"/>
    <lineage>
        <taxon>Bacteria</taxon>
        <taxon>Bacillati</taxon>
        <taxon>Actinomycetota</taxon>
        <taxon>Actinomycetes</taxon>
        <taxon>Micromonosporales</taxon>
        <taxon>Micromonosporaceae</taxon>
        <taxon>Micromonospora</taxon>
    </lineage>
</organism>
<dbReference type="Proteomes" id="UP000198215">
    <property type="component" value="Chromosome I"/>
</dbReference>
<dbReference type="InterPro" id="IPR008979">
    <property type="entry name" value="Galactose-bd-like_sf"/>
</dbReference>
<dbReference type="InterPro" id="IPR036582">
    <property type="entry name" value="Mao_N_sf"/>
</dbReference>
<feature type="signal peptide" evidence="1">
    <location>
        <begin position="1"/>
        <end position="22"/>
    </location>
</feature>
<dbReference type="Pfam" id="PF03422">
    <property type="entry name" value="CBM_6"/>
    <property type="match status" value="1"/>
</dbReference>
<feature type="domain" description="CBM6" evidence="2">
    <location>
        <begin position="826"/>
        <end position="931"/>
    </location>
</feature>
<dbReference type="RefSeq" id="WP_157744881.1">
    <property type="nucleotide sequence ID" value="NZ_LT607753.1"/>
</dbReference>
<name>A0A1C5GXD0_9ACTN</name>
<keyword evidence="5" id="KW-1185">Reference proteome</keyword>
<dbReference type="SUPFAM" id="SSF51445">
    <property type="entry name" value="(Trans)glycosidases"/>
    <property type="match status" value="1"/>
</dbReference>
<dbReference type="Pfam" id="PF07833">
    <property type="entry name" value="Cu_amine_oxidN1"/>
    <property type="match status" value="1"/>
</dbReference>
<feature type="domain" description="Copper amine oxidase-like N-terminal" evidence="3">
    <location>
        <begin position="634"/>
        <end position="730"/>
    </location>
</feature>
<dbReference type="InterPro" id="IPR005084">
    <property type="entry name" value="CBM6"/>
</dbReference>
<dbReference type="OrthoDB" id="4771662at2"/>
<dbReference type="EMBL" id="LT607753">
    <property type="protein sequence ID" value="SCG37801.1"/>
    <property type="molecule type" value="Genomic_DNA"/>
</dbReference>
<gene>
    <name evidence="4" type="ORF">GA0070614_0436</name>
</gene>
<dbReference type="Gene3D" id="3.20.20.80">
    <property type="entry name" value="Glycosidases"/>
    <property type="match status" value="1"/>
</dbReference>
<dbReference type="GO" id="GO:0030246">
    <property type="term" value="F:carbohydrate binding"/>
    <property type="evidence" value="ECO:0007669"/>
    <property type="project" value="InterPro"/>
</dbReference>
<protein>
    <submittedName>
        <fullName evidence="4">Carbohydrate binding module (Family 6)</fullName>
    </submittedName>
</protein>
<dbReference type="SUPFAM" id="SSF55383">
    <property type="entry name" value="Copper amine oxidase, domain N"/>
    <property type="match status" value="1"/>
</dbReference>
<dbReference type="SUPFAM" id="SSF49785">
    <property type="entry name" value="Galactose-binding domain-like"/>
    <property type="match status" value="1"/>
</dbReference>
<dbReference type="AlphaFoldDB" id="A0A1C5GXD0"/>